<sequence>MKLLRFLPFLLGLAVTACAVPAPPPVTDAPPAPRAAPNLFAGLLGKSEAELDAKLAAAWQHFFAGDERTQRLYYPVGDDLAYIADIGNNDVRSEGMSYGMMIAVQLDKKAEFDRLWRWANKFMRHAAGPRAGYFAWQCKFDGTVIDPGSASDGEAWFAMALFFASHRWGDGEGILNYGAEARRLLRDMLHKPAAGGITPIFHRGEKQIVFAPTDFAYRFTDPSYHVPGFYELWARWDTAPADRAFWAEAAATSRAYFKKAAHPKTGLMPEYSLFDGTPYTGLEFGPGKNDFRFDAWRTLANVALDHAWWRADPWQVEQSNRVLRFLGRHLPAVPNQFSLAGQPLSPDTSVGLTAMAAVAGHAADPKLAQPFVHQLWEAAPPEGRWRYYNGLLYCLGLLQAGGRFHLHLPISHQP</sequence>
<dbReference type="InterPro" id="IPR012341">
    <property type="entry name" value="6hp_glycosidase-like_sf"/>
</dbReference>
<dbReference type="GO" id="GO:0030245">
    <property type="term" value="P:cellulose catabolic process"/>
    <property type="evidence" value="ECO:0007669"/>
    <property type="project" value="UniProtKB-KW"/>
</dbReference>
<dbReference type="Pfam" id="PF01270">
    <property type="entry name" value="Glyco_hydro_8"/>
    <property type="match status" value="1"/>
</dbReference>
<feature type="signal peptide" evidence="8">
    <location>
        <begin position="1"/>
        <end position="19"/>
    </location>
</feature>
<evidence type="ECO:0000256" key="3">
    <source>
        <dbReference type="ARBA" id="ARBA00012601"/>
    </source>
</evidence>
<keyword evidence="7" id="KW-0624">Polysaccharide degradation</keyword>
<feature type="chain" id="PRO_5020932110" description="cellulase" evidence="8">
    <location>
        <begin position="20"/>
        <end position="414"/>
    </location>
</feature>
<comment type="caution">
    <text evidence="9">The sequence shown here is derived from an EMBL/GenBank/DDBJ whole genome shotgun (WGS) entry which is preliminary data.</text>
</comment>
<evidence type="ECO:0000256" key="2">
    <source>
        <dbReference type="ARBA" id="ARBA00009209"/>
    </source>
</evidence>
<keyword evidence="7" id="KW-0119">Carbohydrate metabolism</keyword>
<organism evidence="9 10">
    <name type="scientific">Oleiharenicola lentus</name>
    <dbReference type="NCBI Taxonomy" id="2508720"/>
    <lineage>
        <taxon>Bacteria</taxon>
        <taxon>Pseudomonadati</taxon>
        <taxon>Verrucomicrobiota</taxon>
        <taxon>Opitutia</taxon>
        <taxon>Opitutales</taxon>
        <taxon>Opitutaceae</taxon>
        <taxon>Oleiharenicola</taxon>
    </lineage>
</organism>
<evidence type="ECO:0000256" key="7">
    <source>
        <dbReference type="ARBA" id="ARBA00023326"/>
    </source>
</evidence>
<dbReference type="Gene3D" id="1.50.10.10">
    <property type="match status" value="1"/>
</dbReference>
<keyword evidence="10" id="KW-1185">Reference proteome</keyword>
<dbReference type="EMBL" id="SDHX01000001">
    <property type="protein sequence ID" value="RXK54895.1"/>
    <property type="molecule type" value="Genomic_DNA"/>
</dbReference>
<dbReference type="PROSITE" id="PS51257">
    <property type="entry name" value="PROKAR_LIPOPROTEIN"/>
    <property type="match status" value="1"/>
</dbReference>
<evidence type="ECO:0000256" key="8">
    <source>
        <dbReference type="SAM" id="SignalP"/>
    </source>
</evidence>
<evidence type="ECO:0000313" key="10">
    <source>
        <dbReference type="Proteomes" id="UP000290218"/>
    </source>
</evidence>
<dbReference type="InterPro" id="IPR008928">
    <property type="entry name" value="6-hairpin_glycosidase_sf"/>
</dbReference>
<evidence type="ECO:0000256" key="4">
    <source>
        <dbReference type="ARBA" id="ARBA00022801"/>
    </source>
</evidence>
<reference evidence="9 10" key="1">
    <citation type="submission" date="2019-01" db="EMBL/GenBank/DDBJ databases">
        <title>Lacunisphaera sp. strain TWA-58.</title>
        <authorList>
            <person name="Chen W.-M."/>
        </authorList>
    </citation>
    <scope>NUCLEOTIDE SEQUENCE [LARGE SCALE GENOMIC DNA]</scope>
    <source>
        <strain evidence="9 10">TWA-58</strain>
    </source>
</reference>
<evidence type="ECO:0000256" key="1">
    <source>
        <dbReference type="ARBA" id="ARBA00000966"/>
    </source>
</evidence>
<evidence type="ECO:0000256" key="6">
    <source>
        <dbReference type="ARBA" id="ARBA00023295"/>
    </source>
</evidence>
<dbReference type="SUPFAM" id="SSF48208">
    <property type="entry name" value="Six-hairpin glycosidases"/>
    <property type="match status" value="1"/>
</dbReference>
<dbReference type="EC" id="3.2.1.4" evidence="3"/>
<dbReference type="RefSeq" id="WP_129046260.1">
    <property type="nucleotide sequence ID" value="NZ_SDHX01000001.1"/>
</dbReference>
<evidence type="ECO:0000313" key="9">
    <source>
        <dbReference type="EMBL" id="RXK54895.1"/>
    </source>
</evidence>
<dbReference type="OrthoDB" id="9803461at2"/>
<dbReference type="InterPro" id="IPR002037">
    <property type="entry name" value="Glyco_hydro_8"/>
</dbReference>
<accession>A0A4Q1C7I6</accession>
<comment type="catalytic activity">
    <reaction evidence="1">
        <text>Endohydrolysis of (1-&gt;4)-beta-D-glucosidic linkages in cellulose, lichenin and cereal beta-D-glucans.</text>
        <dbReference type="EC" id="3.2.1.4"/>
    </reaction>
</comment>
<keyword evidence="8" id="KW-0732">Signal</keyword>
<comment type="similarity">
    <text evidence="2">Belongs to the glycosyl hydrolase 8 (cellulase D) family.</text>
</comment>
<keyword evidence="4 9" id="KW-0378">Hydrolase</keyword>
<protein>
    <recommendedName>
        <fullName evidence="3">cellulase</fullName>
        <ecNumber evidence="3">3.2.1.4</ecNumber>
    </recommendedName>
</protein>
<dbReference type="AlphaFoldDB" id="A0A4Q1C7I6"/>
<keyword evidence="5" id="KW-0136">Cellulose degradation</keyword>
<dbReference type="PRINTS" id="PR00735">
    <property type="entry name" value="GLHYDRLASE8"/>
</dbReference>
<proteinExistence type="inferred from homology"/>
<dbReference type="GO" id="GO:0008810">
    <property type="term" value="F:cellulase activity"/>
    <property type="evidence" value="ECO:0007669"/>
    <property type="project" value="UniProtKB-EC"/>
</dbReference>
<keyword evidence="6" id="KW-0326">Glycosidase</keyword>
<evidence type="ECO:0000256" key="5">
    <source>
        <dbReference type="ARBA" id="ARBA00023001"/>
    </source>
</evidence>
<name>A0A4Q1C7I6_9BACT</name>
<gene>
    <name evidence="9" type="ORF">ESB00_03085</name>
</gene>
<dbReference type="Proteomes" id="UP000290218">
    <property type="component" value="Unassembled WGS sequence"/>
</dbReference>